<evidence type="ECO:0000313" key="2">
    <source>
        <dbReference type="Proteomes" id="UP000053462"/>
    </source>
</evidence>
<reference evidence="1 2" key="1">
    <citation type="submission" date="2015-10" db="EMBL/GenBank/DDBJ databases">
        <title>Draft genome sequence of Thermococcus celericrescens strain DSM 17994.</title>
        <authorList>
            <person name="Hong S.-J."/>
            <person name="Park C.-E."/>
            <person name="Shin J.-H."/>
        </authorList>
    </citation>
    <scope>NUCLEOTIDE SEQUENCE [LARGE SCALE GENOMIC DNA]</scope>
    <source>
        <strain evidence="1 2">DSM 17994</strain>
    </source>
</reference>
<evidence type="ECO:0000313" key="1">
    <source>
        <dbReference type="EMBL" id="KUH31690.1"/>
    </source>
</evidence>
<name>A0A100XVP7_9EURY</name>
<dbReference type="RefSeq" id="WP_058939875.1">
    <property type="nucleotide sequence ID" value="NZ_LLYW01000050.1"/>
</dbReference>
<gene>
    <name evidence="1" type="ORF">APY94_12160</name>
</gene>
<evidence type="ECO:0008006" key="3">
    <source>
        <dbReference type="Google" id="ProtNLM"/>
    </source>
</evidence>
<accession>A0A100XVP7</accession>
<dbReference type="SUPFAM" id="SSF53795">
    <property type="entry name" value="PEP carboxykinase-like"/>
    <property type="match status" value="1"/>
</dbReference>
<dbReference type="AlphaFoldDB" id="A0A100XVP7"/>
<dbReference type="EMBL" id="LLYW01000050">
    <property type="protein sequence ID" value="KUH31690.1"/>
    <property type="molecule type" value="Genomic_DNA"/>
</dbReference>
<comment type="caution">
    <text evidence="1">The sequence shown here is derived from an EMBL/GenBank/DDBJ whole genome shotgun (WGS) entry which is preliminary data.</text>
</comment>
<dbReference type="Proteomes" id="UP000053462">
    <property type="component" value="Unassembled WGS sequence"/>
</dbReference>
<sequence length="310" mass="34778">MGMRIGGVNVHFSGELDDGFERAFNGVFARRYLPDVGESSGEPHVVVERFKGDEFRVFSAVYDHMGRDEYKIESRVPSAYGNEAPIFFILQASARAAARAGRMFITDSVGVMASNGKAVLFVGYPHTGKSTISVLAMAKGLPVLSTENTVVEVRDGKLYIVGGTEVLVYDPRVEGIYGIEVPYDEQTRSGYRITDLRKDAGRKRLLERGVEIDMIVLLHAAFNCMEASFSTIKGRKVRKTLWYFSTALMKGLDYYEPSPLHVPMSDEISRNLRLFLETASENYSGRMFEAFGNHKAVFDRVFEMELAQRE</sequence>
<proteinExistence type="predicted"/>
<protein>
    <recommendedName>
        <fullName evidence="3">Serine kinase</fullName>
    </recommendedName>
</protein>
<organism evidence="1 2">
    <name type="scientific">Thermococcus celericrescens</name>
    <dbReference type="NCBI Taxonomy" id="227598"/>
    <lineage>
        <taxon>Archaea</taxon>
        <taxon>Methanobacteriati</taxon>
        <taxon>Methanobacteriota</taxon>
        <taxon>Thermococci</taxon>
        <taxon>Thermococcales</taxon>
        <taxon>Thermococcaceae</taxon>
        <taxon>Thermococcus</taxon>
    </lineage>
</organism>
<dbReference type="OrthoDB" id="85965at2157"/>
<keyword evidence="2" id="KW-1185">Reference proteome</keyword>